<evidence type="ECO:0000256" key="3">
    <source>
        <dbReference type="ARBA" id="ARBA00023157"/>
    </source>
</evidence>
<reference evidence="7" key="2">
    <citation type="submission" date="2025-09" db="UniProtKB">
        <authorList>
            <consortium name="Ensembl"/>
        </authorList>
    </citation>
    <scope>IDENTIFICATION</scope>
</reference>
<dbReference type="GO" id="GO:0006508">
    <property type="term" value="P:proteolysis"/>
    <property type="evidence" value="ECO:0007669"/>
    <property type="project" value="UniProtKB-KW"/>
</dbReference>
<dbReference type="Proteomes" id="UP000694388">
    <property type="component" value="Unplaced"/>
</dbReference>
<keyword evidence="2 5" id="KW-0720">Serine protease</keyword>
<dbReference type="GeneTree" id="ENSGT00940000159353"/>
<keyword evidence="3" id="KW-1015">Disulfide bond</keyword>
<dbReference type="InterPro" id="IPR043504">
    <property type="entry name" value="Peptidase_S1_PA_chymotrypsin"/>
</dbReference>
<dbReference type="Pfam" id="PF00089">
    <property type="entry name" value="Trypsin"/>
    <property type="match status" value="2"/>
</dbReference>
<dbReference type="InterPro" id="IPR001314">
    <property type="entry name" value="Peptidase_S1A"/>
</dbReference>
<dbReference type="Gene3D" id="2.40.10.10">
    <property type="entry name" value="Trypsin-like serine proteases"/>
    <property type="match status" value="2"/>
</dbReference>
<dbReference type="InterPro" id="IPR033116">
    <property type="entry name" value="TRYPSIN_SER"/>
</dbReference>
<dbReference type="PANTHER" id="PTHR24252">
    <property type="entry name" value="ACROSIN-RELATED"/>
    <property type="match status" value="1"/>
</dbReference>
<dbReference type="PRINTS" id="PR00722">
    <property type="entry name" value="CHYMOTRYPSIN"/>
</dbReference>
<evidence type="ECO:0000256" key="2">
    <source>
        <dbReference type="ARBA" id="ARBA00022825"/>
    </source>
</evidence>
<feature type="domain" description="Peptidase S1" evidence="6">
    <location>
        <begin position="28"/>
        <end position="238"/>
    </location>
</feature>
<dbReference type="SUPFAM" id="SSF50494">
    <property type="entry name" value="Trypsin-like serine proteases"/>
    <property type="match status" value="1"/>
</dbReference>
<evidence type="ECO:0000259" key="6">
    <source>
        <dbReference type="PROSITE" id="PS50240"/>
    </source>
</evidence>
<sequence length="253" mass="28122">MRLHHLNFYPILFPDCGRRLLQYTGLRIAGGSDAPAGSWPWIASLQYKNSHICGANLIAPGWLLTAAHCVLGIPLKCKFKINEMNNYKLNHSTSERRNYFRTGFCVCVCLEYIQPICLAEEIQSFIPGSMCHIAGWGSSHSVFLKLQEASVPLVSRETCMNEMADSYVITNHMICAGYAQGGTDTCSGDSGGPLICEKEGREWLVGVTSFGVGCAQTNRPGIYAHVSSLLPWIKQQIEKAERTKHISYERETK</sequence>
<dbReference type="GO" id="GO:0004252">
    <property type="term" value="F:serine-type endopeptidase activity"/>
    <property type="evidence" value="ECO:0007669"/>
    <property type="project" value="InterPro"/>
</dbReference>
<dbReference type="PANTHER" id="PTHR24252:SF16">
    <property type="entry name" value="TRANSMEMBRANE SERINE PROTEASE 15"/>
    <property type="match status" value="1"/>
</dbReference>
<name>A0A8C4R714_EPTBU</name>
<dbReference type="InterPro" id="IPR001254">
    <property type="entry name" value="Trypsin_dom"/>
</dbReference>
<dbReference type="Ensembl" id="ENSEBUT00000025739.1">
    <property type="protein sequence ID" value="ENSEBUP00000025163.1"/>
    <property type="gene ID" value="ENSEBUG00000015521.1"/>
</dbReference>
<protein>
    <recommendedName>
        <fullName evidence="6">Peptidase S1 domain-containing protein</fullName>
    </recommendedName>
</protein>
<accession>A0A8C4R714</accession>
<dbReference type="PROSITE" id="PS50240">
    <property type="entry name" value="TRYPSIN_DOM"/>
    <property type="match status" value="1"/>
</dbReference>
<dbReference type="OMA" id="SHICGAN"/>
<keyword evidence="1 5" id="KW-0645">Protease</keyword>
<comment type="similarity">
    <text evidence="4">Belongs to the peptidase S1 family. CLIP subfamily.</text>
</comment>
<dbReference type="CDD" id="cd00190">
    <property type="entry name" value="Tryp_SPc"/>
    <property type="match status" value="1"/>
</dbReference>
<evidence type="ECO:0000256" key="4">
    <source>
        <dbReference type="ARBA" id="ARBA00024195"/>
    </source>
</evidence>
<evidence type="ECO:0000313" key="7">
    <source>
        <dbReference type="Ensembl" id="ENSEBUP00000025163.1"/>
    </source>
</evidence>
<dbReference type="SMART" id="SM00020">
    <property type="entry name" value="Tryp_SPc"/>
    <property type="match status" value="1"/>
</dbReference>
<dbReference type="InterPro" id="IPR018114">
    <property type="entry name" value="TRYPSIN_HIS"/>
</dbReference>
<keyword evidence="8" id="KW-1185">Reference proteome</keyword>
<reference evidence="7" key="1">
    <citation type="submission" date="2025-08" db="UniProtKB">
        <authorList>
            <consortium name="Ensembl"/>
        </authorList>
    </citation>
    <scope>IDENTIFICATION</scope>
</reference>
<evidence type="ECO:0000256" key="1">
    <source>
        <dbReference type="ARBA" id="ARBA00022670"/>
    </source>
</evidence>
<keyword evidence="5" id="KW-0378">Hydrolase</keyword>
<proteinExistence type="inferred from homology"/>
<dbReference type="InterPro" id="IPR009003">
    <property type="entry name" value="Peptidase_S1_PA"/>
</dbReference>
<dbReference type="FunFam" id="2.40.10.10:FF:000002">
    <property type="entry name" value="Transmembrane protease serine"/>
    <property type="match status" value="1"/>
</dbReference>
<evidence type="ECO:0000313" key="8">
    <source>
        <dbReference type="Proteomes" id="UP000694388"/>
    </source>
</evidence>
<dbReference type="AlphaFoldDB" id="A0A8C4R714"/>
<evidence type="ECO:0000256" key="5">
    <source>
        <dbReference type="RuleBase" id="RU363034"/>
    </source>
</evidence>
<dbReference type="PROSITE" id="PS00135">
    <property type="entry name" value="TRYPSIN_SER"/>
    <property type="match status" value="1"/>
</dbReference>
<dbReference type="PROSITE" id="PS00134">
    <property type="entry name" value="TRYPSIN_HIS"/>
    <property type="match status" value="1"/>
</dbReference>
<organism evidence="7 8">
    <name type="scientific">Eptatretus burgeri</name>
    <name type="common">Inshore hagfish</name>
    <dbReference type="NCBI Taxonomy" id="7764"/>
    <lineage>
        <taxon>Eukaryota</taxon>
        <taxon>Metazoa</taxon>
        <taxon>Chordata</taxon>
        <taxon>Craniata</taxon>
        <taxon>Vertebrata</taxon>
        <taxon>Cyclostomata</taxon>
        <taxon>Myxini</taxon>
        <taxon>Myxiniformes</taxon>
        <taxon>Myxinidae</taxon>
        <taxon>Eptatretinae</taxon>
        <taxon>Eptatretus</taxon>
    </lineage>
</organism>